<protein>
    <submittedName>
        <fullName evidence="6">Transcriptional regulator, LysR family</fullName>
    </submittedName>
</protein>
<proteinExistence type="inferred from homology"/>
<keyword evidence="7" id="KW-1185">Reference proteome</keyword>
<dbReference type="InterPro" id="IPR005119">
    <property type="entry name" value="LysR_subst-bd"/>
</dbReference>
<keyword evidence="4" id="KW-0804">Transcription</keyword>
<dbReference type="InterPro" id="IPR036390">
    <property type="entry name" value="WH_DNA-bd_sf"/>
</dbReference>
<dbReference type="Gene3D" id="1.10.10.10">
    <property type="entry name" value="Winged helix-like DNA-binding domain superfamily/Winged helix DNA-binding domain"/>
    <property type="match status" value="1"/>
</dbReference>
<dbReference type="AlphaFoldDB" id="A0A1I3LVC2"/>
<gene>
    <name evidence="6" type="ORF">SAMN05192543_104586</name>
</gene>
<dbReference type="CDD" id="cd08435">
    <property type="entry name" value="PBP2_GbpR"/>
    <property type="match status" value="1"/>
</dbReference>
<reference evidence="6 7" key="1">
    <citation type="submission" date="2016-10" db="EMBL/GenBank/DDBJ databases">
        <authorList>
            <person name="de Groot N.N."/>
        </authorList>
    </citation>
    <scope>NUCLEOTIDE SEQUENCE [LARGE SCALE GENOMIC DNA]</scope>
    <source>
        <strain evidence="6 7">LMG 23650</strain>
    </source>
</reference>
<dbReference type="Pfam" id="PF00126">
    <property type="entry name" value="HTH_1"/>
    <property type="match status" value="1"/>
</dbReference>
<dbReference type="GO" id="GO:0003677">
    <property type="term" value="F:DNA binding"/>
    <property type="evidence" value="ECO:0007669"/>
    <property type="project" value="UniProtKB-KW"/>
</dbReference>
<sequence length="318" mass="35108">MSTPPPWYIRTRLKPRQLLLLVEIAELGNVHRAADALNMTQPAASKLLRELEETLGVELFERLPRDMRPTVYGEVMIRHARAVLNSLDQAHEEVLAVRTGDLGHVAVGAITSPATRVLPSAVAQLKRKHPGLRIALEVENSNVMLERLAQDKLDLVVGRLSAEHDKLALHYEPLASEPVCAVARPDHPLVSARGLTLRDVEPATWIVPPAGTVLRHRFELMFQRDSLVPPTNIVETSALLVLTRLLAESDMLAVLATDVAQYYASYNMVAILPLELPCHMDDFGIITRTDRPLSPAGLLMAEALRTAGSLLYAQGPRR</sequence>
<dbReference type="SUPFAM" id="SSF53850">
    <property type="entry name" value="Periplasmic binding protein-like II"/>
    <property type="match status" value="1"/>
</dbReference>
<accession>A0A1I3LVC2</accession>
<dbReference type="PANTHER" id="PTHR30419:SF8">
    <property type="entry name" value="NITROGEN ASSIMILATION TRANSCRIPTIONAL ACTIVATOR-RELATED"/>
    <property type="match status" value="1"/>
</dbReference>
<comment type="similarity">
    <text evidence="1">Belongs to the LysR transcriptional regulatory family.</text>
</comment>
<feature type="domain" description="HTH lysR-type" evidence="5">
    <location>
        <begin position="13"/>
        <end position="70"/>
    </location>
</feature>
<evidence type="ECO:0000313" key="7">
    <source>
        <dbReference type="Proteomes" id="UP000199548"/>
    </source>
</evidence>
<evidence type="ECO:0000256" key="3">
    <source>
        <dbReference type="ARBA" id="ARBA00023125"/>
    </source>
</evidence>
<dbReference type="InterPro" id="IPR036388">
    <property type="entry name" value="WH-like_DNA-bd_sf"/>
</dbReference>
<evidence type="ECO:0000256" key="2">
    <source>
        <dbReference type="ARBA" id="ARBA00023015"/>
    </source>
</evidence>
<evidence type="ECO:0000313" key="6">
    <source>
        <dbReference type="EMBL" id="SFI88711.1"/>
    </source>
</evidence>
<dbReference type="FunFam" id="1.10.10.10:FF:000001">
    <property type="entry name" value="LysR family transcriptional regulator"/>
    <property type="match status" value="1"/>
</dbReference>
<dbReference type="STRING" id="420953.SAMN05192543_104586"/>
<evidence type="ECO:0000259" key="5">
    <source>
        <dbReference type="PROSITE" id="PS50931"/>
    </source>
</evidence>
<dbReference type="Proteomes" id="UP000199548">
    <property type="component" value="Unassembled WGS sequence"/>
</dbReference>
<dbReference type="InterPro" id="IPR000847">
    <property type="entry name" value="LysR_HTH_N"/>
</dbReference>
<dbReference type="SUPFAM" id="SSF46785">
    <property type="entry name" value="Winged helix' DNA-binding domain"/>
    <property type="match status" value="1"/>
</dbReference>
<dbReference type="Gene3D" id="3.40.190.10">
    <property type="entry name" value="Periplasmic binding protein-like II"/>
    <property type="match status" value="2"/>
</dbReference>
<dbReference type="EMBL" id="FOQU01000004">
    <property type="protein sequence ID" value="SFI88711.1"/>
    <property type="molecule type" value="Genomic_DNA"/>
</dbReference>
<keyword evidence="3" id="KW-0238">DNA-binding</keyword>
<name>A0A1I3LVC2_9BURK</name>
<dbReference type="InterPro" id="IPR037405">
    <property type="entry name" value="GbpR_PBP2"/>
</dbReference>
<dbReference type="GO" id="GO:0003700">
    <property type="term" value="F:DNA-binding transcription factor activity"/>
    <property type="evidence" value="ECO:0007669"/>
    <property type="project" value="InterPro"/>
</dbReference>
<dbReference type="PANTHER" id="PTHR30419">
    <property type="entry name" value="HTH-TYPE TRANSCRIPTIONAL REGULATOR YBHD"/>
    <property type="match status" value="1"/>
</dbReference>
<dbReference type="InterPro" id="IPR050950">
    <property type="entry name" value="HTH-type_LysR_regulators"/>
</dbReference>
<evidence type="ECO:0000256" key="4">
    <source>
        <dbReference type="ARBA" id="ARBA00023163"/>
    </source>
</evidence>
<dbReference type="PROSITE" id="PS50931">
    <property type="entry name" value="HTH_LYSR"/>
    <property type="match status" value="1"/>
</dbReference>
<dbReference type="RefSeq" id="WP_091012713.1">
    <property type="nucleotide sequence ID" value="NZ_CP041743.1"/>
</dbReference>
<dbReference type="OrthoDB" id="5914299at2"/>
<dbReference type="GO" id="GO:0005829">
    <property type="term" value="C:cytosol"/>
    <property type="evidence" value="ECO:0007669"/>
    <property type="project" value="TreeGrafter"/>
</dbReference>
<dbReference type="Pfam" id="PF03466">
    <property type="entry name" value="LysR_substrate"/>
    <property type="match status" value="1"/>
</dbReference>
<organism evidence="6 7">
    <name type="scientific">Paraburkholderia megapolitana</name>
    <dbReference type="NCBI Taxonomy" id="420953"/>
    <lineage>
        <taxon>Bacteria</taxon>
        <taxon>Pseudomonadati</taxon>
        <taxon>Pseudomonadota</taxon>
        <taxon>Betaproteobacteria</taxon>
        <taxon>Burkholderiales</taxon>
        <taxon>Burkholderiaceae</taxon>
        <taxon>Paraburkholderia</taxon>
    </lineage>
</organism>
<dbReference type="PRINTS" id="PR00039">
    <property type="entry name" value="HTHLYSR"/>
</dbReference>
<evidence type="ECO:0000256" key="1">
    <source>
        <dbReference type="ARBA" id="ARBA00009437"/>
    </source>
</evidence>
<keyword evidence="2" id="KW-0805">Transcription regulation</keyword>